<dbReference type="PANTHER" id="PTHR45614">
    <property type="entry name" value="MYB PROTEIN-RELATED"/>
    <property type="match status" value="1"/>
</dbReference>
<dbReference type="Gene3D" id="1.10.10.60">
    <property type="entry name" value="Homeodomain-like"/>
    <property type="match status" value="1"/>
</dbReference>
<feature type="domain" description="HTH myb-type" evidence="2">
    <location>
        <begin position="1"/>
        <end position="54"/>
    </location>
</feature>
<dbReference type="GO" id="GO:0000978">
    <property type="term" value="F:RNA polymerase II cis-regulatory region sequence-specific DNA binding"/>
    <property type="evidence" value="ECO:0007669"/>
    <property type="project" value="TreeGrafter"/>
</dbReference>
<dbReference type="AlphaFoldDB" id="A0AA86QHY2"/>
<gene>
    <name evidence="4" type="ORF">HINF_LOCUS22142</name>
    <name evidence="3" type="ORF">HINF_LOCUS46258</name>
</gene>
<keyword evidence="3" id="KW-0238">DNA-binding</keyword>
<sequence length="196" mass="23713">MKIWSLCEKQQLVELVKQYDSTSRINWQHISKYFENRTPQQCKLQYRNVLNTQLNKVNFEWSEEEHIKFELLFCIYGNKWTFIQQNYFPYLKPEQLQLKYQLLKVHTQQYFQIINGDLNKQLTAQEIKLVKIGLRRITAVQEKLQIFKENKPGLVLMDLLELKFLKEVVTENIVQQMDEQLIKLNTIVKNQEQSKK</sequence>
<evidence type="ECO:0000313" key="5">
    <source>
        <dbReference type="Proteomes" id="UP001642409"/>
    </source>
</evidence>
<accession>A0AA86QHY2</accession>
<dbReference type="PROSITE" id="PS50090">
    <property type="entry name" value="MYB_LIKE"/>
    <property type="match status" value="1"/>
</dbReference>
<dbReference type="EMBL" id="CAXDID020000061">
    <property type="protein sequence ID" value="CAL6010549.1"/>
    <property type="molecule type" value="Genomic_DNA"/>
</dbReference>
<dbReference type="InterPro" id="IPR009057">
    <property type="entry name" value="Homeodomain-like_sf"/>
</dbReference>
<dbReference type="EMBL" id="CATOUU010000906">
    <property type="protein sequence ID" value="CAI9958613.1"/>
    <property type="molecule type" value="Genomic_DNA"/>
</dbReference>
<protein>
    <submittedName>
        <fullName evidence="3">Myb-like DNA-binding domain-containing protein</fullName>
    </submittedName>
    <submittedName>
        <fullName evidence="4">Myb-like_DNA-binding domain-containing protein</fullName>
    </submittedName>
</protein>
<dbReference type="SUPFAM" id="SSF46689">
    <property type="entry name" value="Homeodomain-like"/>
    <property type="match status" value="1"/>
</dbReference>
<dbReference type="CDD" id="cd00167">
    <property type="entry name" value="SANT"/>
    <property type="match status" value="1"/>
</dbReference>
<organism evidence="3">
    <name type="scientific">Hexamita inflata</name>
    <dbReference type="NCBI Taxonomy" id="28002"/>
    <lineage>
        <taxon>Eukaryota</taxon>
        <taxon>Metamonada</taxon>
        <taxon>Diplomonadida</taxon>
        <taxon>Hexamitidae</taxon>
        <taxon>Hexamitinae</taxon>
        <taxon>Hexamita</taxon>
    </lineage>
</organism>
<name>A0AA86QHY2_9EUKA</name>
<dbReference type="InterPro" id="IPR001005">
    <property type="entry name" value="SANT/Myb"/>
</dbReference>
<dbReference type="GO" id="GO:0005634">
    <property type="term" value="C:nucleus"/>
    <property type="evidence" value="ECO:0007669"/>
    <property type="project" value="TreeGrafter"/>
</dbReference>
<comment type="caution">
    <text evidence="3">The sequence shown here is derived from an EMBL/GenBank/DDBJ whole genome shotgun (WGS) entry which is preliminary data.</text>
</comment>
<dbReference type="InterPro" id="IPR017930">
    <property type="entry name" value="Myb_dom"/>
</dbReference>
<evidence type="ECO:0000313" key="3">
    <source>
        <dbReference type="EMBL" id="CAI9958613.1"/>
    </source>
</evidence>
<evidence type="ECO:0000259" key="1">
    <source>
        <dbReference type="PROSITE" id="PS50090"/>
    </source>
</evidence>
<dbReference type="PROSITE" id="PS51294">
    <property type="entry name" value="HTH_MYB"/>
    <property type="match status" value="1"/>
</dbReference>
<reference evidence="3" key="1">
    <citation type="submission" date="2023-06" db="EMBL/GenBank/DDBJ databases">
        <authorList>
            <person name="Kurt Z."/>
        </authorList>
    </citation>
    <scope>NUCLEOTIDE SEQUENCE</scope>
</reference>
<proteinExistence type="predicted"/>
<evidence type="ECO:0000259" key="2">
    <source>
        <dbReference type="PROSITE" id="PS51294"/>
    </source>
</evidence>
<dbReference type="Pfam" id="PF13921">
    <property type="entry name" value="Myb_DNA-bind_6"/>
    <property type="match status" value="1"/>
</dbReference>
<dbReference type="SMART" id="SM00717">
    <property type="entry name" value="SANT"/>
    <property type="match status" value="2"/>
</dbReference>
<dbReference type="InterPro" id="IPR050560">
    <property type="entry name" value="MYB_TF"/>
</dbReference>
<dbReference type="GO" id="GO:0000981">
    <property type="term" value="F:DNA-binding transcription factor activity, RNA polymerase II-specific"/>
    <property type="evidence" value="ECO:0007669"/>
    <property type="project" value="TreeGrafter"/>
</dbReference>
<evidence type="ECO:0000313" key="4">
    <source>
        <dbReference type="EMBL" id="CAL6010549.1"/>
    </source>
</evidence>
<keyword evidence="5" id="KW-1185">Reference proteome</keyword>
<feature type="domain" description="Myb-like" evidence="1">
    <location>
        <begin position="1"/>
        <end position="50"/>
    </location>
</feature>
<dbReference type="Proteomes" id="UP001642409">
    <property type="component" value="Unassembled WGS sequence"/>
</dbReference>
<dbReference type="PANTHER" id="PTHR45614:SF276">
    <property type="entry name" value="CHROMOSOME UNDETERMINED SCAFFOLD_121, WHOLE GENOME SHOTGUN SEQUENCE"/>
    <property type="match status" value="1"/>
</dbReference>
<reference evidence="4 5" key="2">
    <citation type="submission" date="2024-07" db="EMBL/GenBank/DDBJ databases">
        <authorList>
            <person name="Akdeniz Z."/>
        </authorList>
    </citation>
    <scope>NUCLEOTIDE SEQUENCE [LARGE SCALE GENOMIC DNA]</scope>
</reference>